<dbReference type="Proteomes" id="UP000076727">
    <property type="component" value="Unassembled WGS sequence"/>
</dbReference>
<organism evidence="1 2">
    <name type="scientific">Daedalea quercina L-15889</name>
    <dbReference type="NCBI Taxonomy" id="1314783"/>
    <lineage>
        <taxon>Eukaryota</taxon>
        <taxon>Fungi</taxon>
        <taxon>Dikarya</taxon>
        <taxon>Basidiomycota</taxon>
        <taxon>Agaricomycotina</taxon>
        <taxon>Agaricomycetes</taxon>
        <taxon>Polyporales</taxon>
        <taxon>Fomitopsis</taxon>
    </lineage>
</organism>
<dbReference type="EMBL" id="KV429050">
    <property type="protein sequence ID" value="KZT70651.1"/>
    <property type="molecule type" value="Genomic_DNA"/>
</dbReference>
<dbReference type="AlphaFoldDB" id="A0A165REK0"/>
<evidence type="ECO:0000313" key="1">
    <source>
        <dbReference type="EMBL" id="KZT70651.1"/>
    </source>
</evidence>
<evidence type="ECO:0000313" key="2">
    <source>
        <dbReference type="Proteomes" id="UP000076727"/>
    </source>
</evidence>
<gene>
    <name evidence="1" type="ORF">DAEQUDRAFT_181156</name>
</gene>
<keyword evidence="2" id="KW-1185">Reference proteome</keyword>
<name>A0A165REK0_9APHY</name>
<sequence>MGSRLPRRSGVLSLNYHPPYGSVDRGEGTDVYSIPGLRWLKIVRTDSSLVMTVVNVKEHLDAYVVSGNSRTERIIFGVRGRVTLELDGLMPIRGRTSHSTTALGRRTVVGCSILSSEAYETRVKSSALCDGPGLICYGSPRYQDGLGAQ</sequence>
<protein>
    <submittedName>
        <fullName evidence="1">Uncharacterized protein</fullName>
    </submittedName>
</protein>
<reference evidence="1 2" key="1">
    <citation type="journal article" date="2016" name="Mol. Biol. Evol.">
        <title>Comparative Genomics of Early-Diverging Mushroom-Forming Fungi Provides Insights into the Origins of Lignocellulose Decay Capabilities.</title>
        <authorList>
            <person name="Nagy L.G."/>
            <person name="Riley R."/>
            <person name="Tritt A."/>
            <person name="Adam C."/>
            <person name="Daum C."/>
            <person name="Floudas D."/>
            <person name="Sun H."/>
            <person name="Yadav J.S."/>
            <person name="Pangilinan J."/>
            <person name="Larsson K.H."/>
            <person name="Matsuura K."/>
            <person name="Barry K."/>
            <person name="Labutti K."/>
            <person name="Kuo R."/>
            <person name="Ohm R.A."/>
            <person name="Bhattacharya S.S."/>
            <person name="Shirouzu T."/>
            <person name="Yoshinaga Y."/>
            <person name="Martin F.M."/>
            <person name="Grigoriev I.V."/>
            <person name="Hibbett D.S."/>
        </authorList>
    </citation>
    <scope>NUCLEOTIDE SEQUENCE [LARGE SCALE GENOMIC DNA]</scope>
    <source>
        <strain evidence="1 2">L-15889</strain>
    </source>
</reference>
<proteinExistence type="predicted"/>
<accession>A0A165REK0</accession>